<feature type="region of interest" description="Disordered" evidence="5">
    <location>
        <begin position="317"/>
        <end position="422"/>
    </location>
</feature>
<feature type="compositionally biased region" description="Low complexity" evidence="5">
    <location>
        <begin position="335"/>
        <end position="383"/>
    </location>
</feature>
<evidence type="ECO:0000313" key="6">
    <source>
        <dbReference type="EMBL" id="AAW75474.1"/>
    </source>
</evidence>
<name>Q5H0P7_XANOR</name>
<dbReference type="Proteomes" id="UP000006735">
    <property type="component" value="Chromosome"/>
</dbReference>
<feature type="compositionally biased region" description="Low complexity" evidence="5">
    <location>
        <begin position="401"/>
        <end position="414"/>
    </location>
</feature>
<dbReference type="KEGG" id="xoo:XOO2220"/>
<keyword evidence="7" id="KW-1185">Reference proteome</keyword>
<comment type="pathway">
    <text evidence="1">Biopolymer metabolism; poly-(R)-3-hydroxybutanoate biosynthesis.</text>
</comment>
<evidence type="ECO:0000256" key="5">
    <source>
        <dbReference type="SAM" id="MobiDB-lite"/>
    </source>
</evidence>
<dbReference type="InterPro" id="IPR010123">
    <property type="entry name" value="PHA_synth_III_E"/>
</dbReference>
<feature type="region of interest" description="Disordered" evidence="5">
    <location>
        <begin position="44"/>
        <end position="63"/>
    </location>
</feature>
<dbReference type="EMBL" id="AE013598">
    <property type="protein sequence ID" value="AAW75474.1"/>
    <property type="molecule type" value="Genomic_DNA"/>
</dbReference>
<feature type="compositionally biased region" description="Low complexity" evidence="5">
    <location>
        <begin position="318"/>
        <end position="327"/>
    </location>
</feature>
<sequence>MHAVGWLGERSRDGMMASSGSDNGNFDDKARQYWAAWGDAMRHGQAGAAAQQPPPASAGDAPQDWRKAVDWWSQLLPTQAAPQAQEAINRFRTQAGDWLGTMQQVAAQFAGRDTSANEVADAWRQAVQGQGEQLMQWTLGSLRGCSPVGFDPWLQEAAQTLQKWREENAPWLDMPAFGLNRNHQSRLQKLARAQQDFQAQSEAYGEQLKVAIEQAFARFASKLSEHESSGSQLTSARALFDLWIEAAEESYADVALSNQFREVYGGFANAHMRLRAALQEEIEQLSERIGMPTRSEMDAAHRRIAELERLVRRMLRTAASPARKPAAAPEPDPVAPAAGKRASAAKPSGAARPATAARVAKQGASKKSSVKKTTTQKTAPKKTSAISKPAKKTPANKSSGAKPSARPAARTPAAGKKRGAQA</sequence>
<dbReference type="HOGENOM" id="CLU_056549_1_0_6"/>
<evidence type="ECO:0000256" key="3">
    <source>
        <dbReference type="ARBA" id="ARBA00022752"/>
    </source>
</evidence>
<proteinExistence type="predicted"/>
<evidence type="ECO:0000256" key="1">
    <source>
        <dbReference type="ARBA" id="ARBA00004683"/>
    </source>
</evidence>
<keyword evidence="3" id="KW-0583">PHB biosynthesis</keyword>
<dbReference type="AlphaFoldDB" id="Q5H0P7"/>
<keyword evidence="4" id="KW-0175">Coiled coil</keyword>
<feature type="coiled-coil region" evidence="4">
    <location>
        <begin position="268"/>
        <end position="317"/>
    </location>
</feature>
<gene>
    <name evidence="6" type="primary">phaE</name>
    <name evidence="6" type="ordered locus">XOO2220</name>
</gene>
<evidence type="ECO:0000313" key="7">
    <source>
        <dbReference type="Proteomes" id="UP000006735"/>
    </source>
</evidence>
<feature type="compositionally biased region" description="Low complexity" evidence="5">
    <location>
        <begin position="44"/>
        <end position="62"/>
    </location>
</feature>
<dbReference type="GO" id="GO:0042619">
    <property type="term" value="P:poly-hydroxybutyrate biosynthetic process"/>
    <property type="evidence" value="ECO:0007669"/>
    <property type="project" value="UniProtKB-KW"/>
</dbReference>
<organism evidence="6 7">
    <name type="scientific">Xanthomonas oryzae pv. oryzae (strain KACC10331 / KXO85)</name>
    <dbReference type="NCBI Taxonomy" id="291331"/>
    <lineage>
        <taxon>Bacteria</taxon>
        <taxon>Pseudomonadati</taxon>
        <taxon>Pseudomonadota</taxon>
        <taxon>Gammaproteobacteria</taxon>
        <taxon>Lysobacterales</taxon>
        <taxon>Lysobacteraceae</taxon>
        <taxon>Xanthomonas</taxon>
    </lineage>
</organism>
<evidence type="ECO:0000256" key="2">
    <source>
        <dbReference type="ARBA" id="ARBA00019066"/>
    </source>
</evidence>
<dbReference type="UniPathway" id="UPA00917"/>
<evidence type="ECO:0000256" key="4">
    <source>
        <dbReference type="SAM" id="Coils"/>
    </source>
</evidence>
<protein>
    <recommendedName>
        <fullName evidence="2">Poly(3-hydroxyalkanoate) polymerase subunit PhaE</fullName>
    </recommendedName>
</protein>
<dbReference type="NCBIfam" id="TIGR01834">
    <property type="entry name" value="PHA_synth_III_E"/>
    <property type="match status" value="1"/>
</dbReference>
<dbReference type="STRING" id="291331.XOO2220"/>
<reference evidence="6 7" key="1">
    <citation type="journal article" date="2005" name="Nucleic Acids Res.">
        <title>The genome sequence of Xanthomonas oryzae pathovar oryzae KACC10331, the bacterial blight pathogen of rice.</title>
        <authorList>
            <person name="Lee B.M."/>
            <person name="Park Y.J."/>
            <person name="Park D.S."/>
            <person name="Kang H.W."/>
            <person name="Kim J.G."/>
            <person name="Song E.S."/>
            <person name="Park I.C."/>
            <person name="Yoon U.H."/>
            <person name="Hahn J.H."/>
            <person name="Koo B.S."/>
            <person name="Lee G.B."/>
            <person name="Kim H."/>
            <person name="Park H.S."/>
            <person name="Yoon K.O."/>
            <person name="Kim J.H."/>
            <person name="Jung C.H."/>
            <person name="Koh N.H."/>
            <person name="Seo J.S."/>
            <person name="Go S.J."/>
        </authorList>
    </citation>
    <scope>NUCLEOTIDE SEQUENCE [LARGE SCALE GENOMIC DNA]</scope>
    <source>
        <strain evidence="7">KACC10331 / KXO85</strain>
    </source>
</reference>
<accession>Q5H0P7</accession>
<dbReference type="Pfam" id="PF09712">
    <property type="entry name" value="PHA_synth_III_E"/>
    <property type="match status" value="1"/>
</dbReference>